<feature type="compositionally biased region" description="Low complexity" evidence="1">
    <location>
        <begin position="191"/>
        <end position="219"/>
    </location>
</feature>
<protein>
    <recommendedName>
        <fullName evidence="4">Transcription factor, FAR1-related protein</fullName>
    </recommendedName>
</protein>
<reference evidence="2 3" key="1">
    <citation type="submission" date="2014-02" db="EMBL/GenBank/DDBJ databases">
        <title>The genome sequence of the entomopathogenic fungus Metarhizium robertsii ARSEF 2575.</title>
        <authorList>
            <person name="Giuliano Garisto Donzelli B."/>
            <person name="Roe B.A."/>
            <person name="Macmil S.L."/>
            <person name="Krasnoff S.B."/>
            <person name="Gibson D.M."/>
        </authorList>
    </citation>
    <scope>NUCLEOTIDE SEQUENCE [LARGE SCALE GENOMIC DNA]</scope>
    <source>
        <strain evidence="2 3">ARSEF 2575</strain>
    </source>
</reference>
<feature type="compositionally biased region" description="Polar residues" evidence="1">
    <location>
        <begin position="173"/>
        <end position="190"/>
    </location>
</feature>
<dbReference type="HOGENOM" id="CLU_858113_0_0_1"/>
<feature type="compositionally biased region" description="Basic residues" evidence="1">
    <location>
        <begin position="220"/>
        <end position="231"/>
    </location>
</feature>
<evidence type="ECO:0000313" key="2">
    <source>
        <dbReference type="EMBL" id="EXV00696.1"/>
    </source>
</evidence>
<dbReference type="AlphaFoldDB" id="A0A0A1UUL7"/>
<gene>
    <name evidence="2" type="ORF">X797_006104</name>
</gene>
<dbReference type="OrthoDB" id="4958315at2759"/>
<dbReference type="EMBL" id="JELW01000011">
    <property type="protein sequence ID" value="EXV00696.1"/>
    <property type="molecule type" value="Genomic_DNA"/>
</dbReference>
<feature type="region of interest" description="Disordered" evidence="1">
    <location>
        <begin position="173"/>
        <end position="231"/>
    </location>
</feature>
<dbReference type="eggNOG" id="ENOG502RKI1">
    <property type="taxonomic scope" value="Eukaryota"/>
</dbReference>
<accession>A0A0A1UUL7</accession>
<evidence type="ECO:0000313" key="3">
    <source>
        <dbReference type="Proteomes" id="UP000030151"/>
    </source>
</evidence>
<organism evidence="2 3">
    <name type="scientific">Metarhizium robertsii</name>
    <dbReference type="NCBI Taxonomy" id="568076"/>
    <lineage>
        <taxon>Eukaryota</taxon>
        <taxon>Fungi</taxon>
        <taxon>Dikarya</taxon>
        <taxon>Ascomycota</taxon>
        <taxon>Pezizomycotina</taxon>
        <taxon>Sordariomycetes</taxon>
        <taxon>Hypocreomycetidae</taxon>
        <taxon>Hypocreales</taxon>
        <taxon>Clavicipitaceae</taxon>
        <taxon>Metarhizium</taxon>
    </lineage>
</organism>
<evidence type="ECO:0008006" key="4">
    <source>
        <dbReference type="Google" id="ProtNLM"/>
    </source>
</evidence>
<sequence length="331" mass="35746">MSSLSLQPSYATAEAAIGAINTIQASEGFVTVKSGGGYSRRTGLRNFYYIRCQHSGSYRPSTSNSNIYKTSSRKSQCPFKAQVRLNPHDNTWVPVIKDSQHNHEPVLSPLDSSILRLRSQQNYGLEKIQSRVKTLSQMKTLTAKQIAARIMSECPNVYIIDTEVFFMQRQLRPSNRNSGTSAQNSASNQLPAESASQASSRASTPASSDTPASTASNRGGIRRRGRARQRHTMASLVARVAELEQLAGTATARMEALANAVISSHQAAITAIQASQAPWTNLPLAQSREGDFTGSAPVFTSMPSQALFGDPVGAAASHAQFVQYEPPAQGR</sequence>
<comment type="caution">
    <text evidence="2">The sequence shown here is derived from an EMBL/GenBank/DDBJ whole genome shotgun (WGS) entry which is preliminary data.</text>
</comment>
<dbReference type="Proteomes" id="UP000030151">
    <property type="component" value="Unassembled WGS sequence"/>
</dbReference>
<proteinExistence type="predicted"/>
<evidence type="ECO:0000256" key="1">
    <source>
        <dbReference type="SAM" id="MobiDB-lite"/>
    </source>
</evidence>
<name>A0A0A1UUL7_9HYPO</name>